<keyword evidence="2" id="KW-1185">Reference proteome</keyword>
<evidence type="ECO:0000313" key="1">
    <source>
        <dbReference type="EMBL" id="MFC4292591.1"/>
    </source>
</evidence>
<reference evidence="2" key="1">
    <citation type="journal article" date="2019" name="Int. J. Syst. Evol. Microbiol.">
        <title>The Global Catalogue of Microorganisms (GCM) 10K type strain sequencing project: providing services to taxonomists for standard genome sequencing and annotation.</title>
        <authorList>
            <consortium name="The Broad Institute Genomics Platform"/>
            <consortium name="The Broad Institute Genome Sequencing Center for Infectious Disease"/>
            <person name="Wu L."/>
            <person name="Ma J."/>
        </authorList>
    </citation>
    <scope>NUCLEOTIDE SEQUENCE [LARGE SCALE GENOMIC DNA]</scope>
    <source>
        <strain evidence="2">CECT 8531</strain>
    </source>
</reference>
<dbReference type="EMBL" id="JBHSDH010000013">
    <property type="protein sequence ID" value="MFC4292591.1"/>
    <property type="molecule type" value="Genomic_DNA"/>
</dbReference>
<dbReference type="Proteomes" id="UP001595887">
    <property type="component" value="Unassembled WGS sequence"/>
</dbReference>
<evidence type="ECO:0000313" key="2">
    <source>
        <dbReference type="Proteomes" id="UP001595887"/>
    </source>
</evidence>
<protein>
    <recommendedName>
        <fullName evidence="3">Helix-turn-helix domain-containing protein</fullName>
    </recommendedName>
</protein>
<evidence type="ECO:0008006" key="3">
    <source>
        <dbReference type="Google" id="ProtNLM"/>
    </source>
</evidence>
<name>A0ABV8RJY0_9SPHN</name>
<gene>
    <name evidence="1" type="ORF">ACFOWX_09225</name>
</gene>
<dbReference type="RefSeq" id="WP_381423409.1">
    <property type="nucleotide sequence ID" value="NZ_JBHSDH010000013.1"/>
</dbReference>
<sequence length="194" mass="21222">MSGGPDKAAAKAGADAVAAVDTNALMPNPLMPGLRIRQDGWTPARTRLFLAVLGQSGCIRDAARVAGISKSAAYRAKERFPLFSDAWDKAMAGAQRGLQAIAWQRAVEGKETVIIRKGEEVERRITPDSSILALLLKQGRLTKEDEAEQISYAEWEQGYRFDGWGRKYKGMSGEETKAALLAKLAQMRERMNGP</sequence>
<proteinExistence type="predicted"/>
<accession>A0ABV8RJY0</accession>
<organism evidence="1 2">
    <name type="scientific">Sphingorhabdus arenilitoris</name>
    <dbReference type="NCBI Taxonomy" id="1490041"/>
    <lineage>
        <taxon>Bacteria</taxon>
        <taxon>Pseudomonadati</taxon>
        <taxon>Pseudomonadota</taxon>
        <taxon>Alphaproteobacteria</taxon>
        <taxon>Sphingomonadales</taxon>
        <taxon>Sphingomonadaceae</taxon>
        <taxon>Sphingorhabdus</taxon>
    </lineage>
</organism>
<comment type="caution">
    <text evidence="1">The sequence shown here is derived from an EMBL/GenBank/DDBJ whole genome shotgun (WGS) entry which is preliminary data.</text>
</comment>